<dbReference type="SUPFAM" id="SSF81923">
    <property type="entry name" value="Double Clp-N motif"/>
    <property type="match status" value="1"/>
</dbReference>
<feature type="domain" description="UVR" evidence="12">
    <location>
        <begin position="442"/>
        <end position="477"/>
    </location>
</feature>
<evidence type="ECO:0000256" key="9">
    <source>
        <dbReference type="PROSITE-ProRule" id="PRU01251"/>
    </source>
</evidence>
<dbReference type="InterPro" id="IPR027417">
    <property type="entry name" value="P-loop_NTPase"/>
</dbReference>
<dbReference type="RefSeq" id="WP_326756208.1">
    <property type="nucleotide sequence ID" value="NZ_CP109134.1"/>
</dbReference>
<evidence type="ECO:0000313" key="14">
    <source>
        <dbReference type="EMBL" id="WSD10505.1"/>
    </source>
</evidence>
<evidence type="ECO:0000256" key="2">
    <source>
        <dbReference type="ARBA" id="ARBA00022737"/>
    </source>
</evidence>
<evidence type="ECO:0000259" key="12">
    <source>
        <dbReference type="PROSITE" id="PS50151"/>
    </source>
</evidence>
<dbReference type="InterPro" id="IPR041546">
    <property type="entry name" value="ClpA/ClpB_AAA_lid"/>
</dbReference>
<dbReference type="InterPro" id="IPR018368">
    <property type="entry name" value="ClpA/B_CS1"/>
</dbReference>
<feature type="region of interest" description="Disordered" evidence="11">
    <location>
        <begin position="157"/>
        <end position="188"/>
    </location>
</feature>
<evidence type="ECO:0000256" key="6">
    <source>
        <dbReference type="ARBA" id="ARBA00023054"/>
    </source>
</evidence>
<dbReference type="InterPro" id="IPR028299">
    <property type="entry name" value="ClpA/B_CS2"/>
</dbReference>
<evidence type="ECO:0000256" key="4">
    <source>
        <dbReference type="ARBA" id="ARBA00022840"/>
    </source>
</evidence>
<dbReference type="InterPro" id="IPR004176">
    <property type="entry name" value="Clp_R_N"/>
</dbReference>
<keyword evidence="5" id="KW-0346">Stress response</keyword>
<accession>A0ABZ1GX72</accession>
<keyword evidence="3 10" id="KW-0547">Nucleotide-binding</keyword>
<feature type="domain" description="Clp R" evidence="13">
    <location>
        <begin position="40"/>
        <end position="181"/>
    </location>
</feature>
<keyword evidence="2 9" id="KW-0677">Repeat</keyword>
<sequence>MSTSGFGFGPGPFDDFDDLFGRFFGSGPLSAQRRPRQVDVGSLLSERARELVARAQQAAAREGSEELGARHLLAAALEVDSTRRMLTEAGVDVDALGRRLGAGAALEAAPGSGPNELSPSAKRALLDAYQLSRRLGASYIGPEHILQALASNPESSAARTLAEAGGEAVAAPPGQAAEQPSSTPTLDEFGRDLTEQARAGKLDPVIGRDEEVEQTIEVLSRRTKNNPVLIGDPGVGKTAIVEGIAQRIVSGDVPVTLEGKRLVSLDLAGMVAGTKYRGEFEERLKKLLDEVGEHGDGLVLFLDELHTVVGAGGGGEGAMDAGNMLKPALARGELHLIGATTVDEYRKHIEKDAALERRFAPILVGEPTVDDTVEILRGLRDRYEAHHQVRIQDEALVAAAELSDRYVTSRFLPDKAIDLMDQAAARVRLRARTTPADTRDIEDRIAALGREKDQAVAEEDYERAKDLRDRVRQTEQELKTAQAEDHDQAEPKVTAEDVAEVVSRTTGIPVAQLTEEERERLMRLEGHLHQRVVGQDEAVAAVARAVRRARAGMADPDRPVGSFLFLGPTGVGKTELARALAVALFGDENRMIRFDMSEFQERHTVARLVGAPPGYVGYDEAGQLTEAVRRRPYAVLLLDEVEKAHPDVFNVLLQLLDDGRLTDAQGRTVDFKNTVVIMTSNIGADRILSAGVEDYAKVRASVMPSLQQHFRPEFLNRIDEIIVFRGLERGQLRQIVDLLLEHTRRRLHAQDVALQVTDAAADLLAHLGHQPEFGARPLRRTIQRELDDRLADLLLSGALESGATVRVDAVDGELDIHAVGGDTADSEAAR</sequence>
<evidence type="ECO:0000256" key="3">
    <source>
        <dbReference type="ARBA" id="ARBA00022741"/>
    </source>
</evidence>
<dbReference type="EMBL" id="CP109134">
    <property type="protein sequence ID" value="WSD10505.1"/>
    <property type="molecule type" value="Genomic_DNA"/>
</dbReference>
<dbReference type="PROSITE" id="PS51903">
    <property type="entry name" value="CLP_R"/>
    <property type="match status" value="1"/>
</dbReference>
<evidence type="ECO:0000256" key="5">
    <source>
        <dbReference type="ARBA" id="ARBA00023016"/>
    </source>
</evidence>
<evidence type="ECO:0000256" key="7">
    <source>
        <dbReference type="ARBA" id="ARBA00023186"/>
    </source>
</evidence>
<evidence type="ECO:0000256" key="1">
    <source>
        <dbReference type="ARBA" id="ARBA00008675"/>
    </source>
</evidence>
<dbReference type="Proteomes" id="UP001335325">
    <property type="component" value="Chromosome"/>
</dbReference>
<dbReference type="InterPro" id="IPR003959">
    <property type="entry name" value="ATPase_AAA_core"/>
</dbReference>
<name>A0ABZ1GX72_9ACTN</name>
<dbReference type="InterPro" id="IPR050130">
    <property type="entry name" value="ClpA_ClpB"/>
</dbReference>
<dbReference type="GeneID" id="91547999"/>
<dbReference type="Pfam" id="PF07724">
    <property type="entry name" value="AAA_2"/>
    <property type="match status" value="1"/>
</dbReference>
<dbReference type="Pfam" id="PF17871">
    <property type="entry name" value="AAA_lid_9"/>
    <property type="match status" value="1"/>
</dbReference>
<dbReference type="SMART" id="SM01086">
    <property type="entry name" value="ClpB_D2-small"/>
    <property type="match status" value="1"/>
</dbReference>
<dbReference type="InterPro" id="IPR036628">
    <property type="entry name" value="Clp_N_dom_sf"/>
</dbReference>
<dbReference type="InterPro" id="IPR003593">
    <property type="entry name" value="AAA+_ATPase"/>
</dbReference>
<dbReference type="PROSITE" id="PS50151">
    <property type="entry name" value="UVR"/>
    <property type="match status" value="1"/>
</dbReference>
<dbReference type="PANTHER" id="PTHR11638:SF18">
    <property type="entry name" value="HEAT SHOCK PROTEIN 104"/>
    <property type="match status" value="1"/>
</dbReference>
<dbReference type="InterPro" id="IPR001270">
    <property type="entry name" value="ClpA/B"/>
</dbReference>
<dbReference type="SMART" id="SM00382">
    <property type="entry name" value="AAA"/>
    <property type="match status" value="2"/>
</dbReference>
<keyword evidence="6" id="KW-0175">Coiled coil</keyword>
<evidence type="ECO:0000256" key="8">
    <source>
        <dbReference type="ARBA" id="ARBA00026057"/>
    </source>
</evidence>
<organism evidence="14 15">
    <name type="scientific">Streptomyces hirsutus</name>
    <dbReference type="NCBI Taxonomy" id="35620"/>
    <lineage>
        <taxon>Bacteria</taxon>
        <taxon>Bacillati</taxon>
        <taxon>Actinomycetota</taxon>
        <taxon>Actinomycetes</taxon>
        <taxon>Kitasatosporales</taxon>
        <taxon>Streptomycetaceae</taxon>
        <taxon>Streptomyces</taxon>
    </lineage>
</organism>
<evidence type="ECO:0000313" key="15">
    <source>
        <dbReference type="Proteomes" id="UP001335325"/>
    </source>
</evidence>
<dbReference type="Gene3D" id="4.10.860.10">
    <property type="entry name" value="UVR domain"/>
    <property type="match status" value="1"/>
</dbReference>
<dbReference type="InterPro" id="IPR001943">
    <property type="entry name" value="UVR_dom"/>
</dbReference>
<feature type="region of interest" description="Disordered" evidence="11">
    <location>
        <begin position="456"/>
        <end position="494"/>
    </location>
</feature>
<dbReference type="PROSITE" id="PS00871">
    <property type="entry name" value="CLPAB_2"/>
    <property type="match status" value="1"/>
</dbReference>
<dbReference type="Gene3D" id="1.10.1780.10">
    <property type="entry name" value="Clp, N-terminal domain"/>
    <property type="match status" value="1"/>
</dbReference>
<evidence type="ECO:0000259" key="13">
    <source>
        <dbReference type="PROSITE" id="PS51903"/>
    </source>
</evidence>
<dbReference type="Pfam" id="PF00004">
    <property type="entry name" value="AAA"/>
    <property type="match status" value="1"/>
</dbReference>
<proteinExistence type="inferred from homology"/>
<dbReference type="Pfam" id="PF02861">
    <property type="entry name" value="Clp_N"/>
    <property type="match status" value="1"/>
</dbReference>
<keyword evidence="4 10" id="KW-0067">ATP-binding</keyword>
<dbReference type="Gene3D" id="1.10.8.60">
    <property type="match status" value="2"/>
</dbReference>
<dbReference type="PRINTS" id="PR00300">
    <property type="entry name" value="CLPPROTEASEA"/>
</dbReference>
<dbReference type="PANTHER" id="PTHR11638">
    <property type="entry name" value="ATP-DEPENDENT CLP PROTEASE"/>
    <property type="match status" value="1"/>
</dbReference>
<dbReference type="Gene3D" id="3.40.50.300">
    <property type="entry name" value="P-loop containing nucleotide triphosphate hydrolases"/>
    <property type="match status" value="2"/>
</dbReference>
<evidence type="ECO:0000256" key="11">
    <source>
        <dbReference type="SAM" id="MobiDB-lite"/>
    </source>
</evidence>
<dbReference type="CDD" id="cd19499">
    <property type="entry name" value="RecA-like_ClpB_Hsp104-like"/>
    <property type="match status" value="1"/>
</dbReference>
<feature type="compositionally biased region" description="Low complexity" evidence="11">
    <location>
        <begin position="162"/>
        <end position="180"/>
    </location>
</feature>
<keyword evidence="7 10" id="KW-0143">Chaperone</keyword>
<dbReference type="Pfam" id="PF10431">
    <property type="entry name" value="ClpB_D2-small"/>
    <property type="match status" value="1"/>
</dbReference>
<comment type="subunit">
    <text evidence="8">Homohexamer. The oligomerization is ATP-dependent.</text>
</comment>
<feature type="compositionally biased region" description="Basic and acidic residues" evidence="11">
    <location>
        <begin position="462"/>
        <end position="494"/>
    </location>
</feature>
<comment type="similarity">
    <text evidence="1 10">Belongs to the ClpA/ClpB family.</text>
</comment>
<reference evidence="14 15" key="1">
    <citation type="submission" date="2022-10" db="EMBL/GenBank/DDBJ databases">
        <title>The complete genomes of actinobacterial strains from the NBC collection.</title>
        <authorList>
            <person name="Joergensen T.S."/>
            <person name="Alvarez Arevalo M."/>
            <person name="Sterndorff E.B."/>
            <person name="Faurdal D."/>
            <person name="Vuksanovic O."/>
            <person name="Mourched A.-S."/>
            <person name="Charusanti P."/>
            <person name="Shaw S."/>
            <person name="Blin K."/>
            <person name="Weber T."/>
        </authorList>
    </citation>
    <scope>NUCLEOTIDE SEQUENCE [LARGE SCALE GENOMIC DNA]</scope>
    <source>
        <strain evidence="14 15">NBC 01753</strain>
    </source>
</reference>
<protein>
    <submittedName>
        <fullName evidence="14">AAA family ATPase</fullName>
    </submittedName>
</protein>
<dbReference type="PROSITE" id="PS00870">
    <property type="entry name" value="CLPAB_1"/>
    <property type="match status" value="1"/>
</dbReference>
<evidence type="ECO:0000256" key="10">
    <source>
        <dbReference type="RuleBase" id="RU004432"/>
    </source>
</evidence>
<dbReference type="SUPFAM" id="SSF52540">
    <property type="entry name" value="P-loop containing nucleoside triphosphate hydrolases"/>
    <property type="match status" value="2"/>
</dbReference>
<keyword evidence="15" id="KW-1185">Reference proteome</keyword>
<dbReference type="CDD" id="cd00009">
    <property type="entry name" value="AAA"/>
    <property type="match status" value="1"/>
</dbReference>
<dbReference type="InterPro" id="IPR019489">
    <property type="entry name" value="Clp_ATPase_C"/>
</dbReference>
<gene>
    <name evidence="14" type="ORF">OIE73_35520</name>
</gene>